<gene>
    <name evidence="1" type="ORF">BpHYR1_050785</name>
</gene>
<sequence length="92" mass="10376">MCVSQARGKYFAYLLSRCLAICLKDSECLSKDLKKLTRREFAESKYQKSNKISKSTGADDVVVNCLLNGIKHNFTNADIVNFGTKLIPRNLK</sequence>
<name>A0A3M7PTL5_BRAPC</name>
<evidence type="ECO:0000313" key="2">
    <source>
        <dbReference type="Proteomes" id="UP000276133"/>
    </source>
</evidence>
<proteinExistence type="predicted"/>
<dbReference type="Proteomes" id="UP000276133">
    <property type="component" value="Unassembled WGS sequence"/>
</dbReference>
<organism evidence="1 2">
    <name type="scientific">Brachionus plicatilis</name>
    <name type="common">Marine rotifer</name>
    <name type="synonym">Brachionus muelleri</name>
    <dbReference type="NCBI Taxonomy" id="10195"/>
    <lineage>
        <taxon>Eukaryota</taxon>
        <taxon>Metazoa</taxon>
        <taxon>Spiralia</taxon>
        <taxon>Gnathifera</taxon>
        <taxon>Rotifera</taxon>
        <taxon>Eurotatoria</taxon>
        <taxon>Monogononta</taxon>
        <taxon>Pseudotrocha</taxon>
        <taxon>Ploima</taxon>
        <taxon>Brachionidae</taxon>
        <taxon>Brachionus</taxon>
    </lineage>
</organism>
<dbReference type="AlphaFoldDB" id="A0A3M7PTL5"/>
<evidence type="ECO:0000313" key="1">
    <source>
        <dbReference type="EMBL" id="RNA02502.1"/>
    </source>
</evidence>
<reference evidence="1 2" key="1">
    <citation type="journal article" date="2018" name="Sci. Rep.">
        <title>Genomic signatures of local adaptation to the degree of environmental predictability in rotifers.</title>
        <authorList>
            <person name="Franch-Gras L."/>
            <person name="Hahn C."/>
            <person name="Garcia-Roger E.M."/>
            <person name="Carmona M.J."/>
            <person name="Serra M."/>
            <person name="Gomez A."/>
        </authorList>
    </citation>
    <scope>NUCLEOTIDE SEQUENCE [LARGE SCALE GENOMIC DNA]</scope>
    <source>
        <strain evidence="1">HYR1</strain>
    </source>
</reference>
<keyword evidence="2" id="KW-1185">Reference proteome</keyword>
<protein>
    <submittedName>
        <fullName evidence="1">Uncharacterized protein</fullName>
    </submittedName>
</protein>
<comment type="caution">
    <text evidence="1">The sequence shown here is derived from an EMBL/GenBank/DDBJ whole genome shotgun (WGS) entry which is preliminary data.</text>
</comment>
<dbReference type="EMBL" id="REGN01008852">
    <property type="protein sequence ID" value="RNA02502.1"/>
    <property type="molecule type" value="Genomic_DNA"/>
</dbReference>
<accession>A0A3M7PTL5</accession>